<evidence type="ECO:0000259" key="5">
    <source>
        <dbReference type="PROSITE" id="PS51700"/>
    </source>
</evidence>
<comment type="catalytic activity">
    <reaction evidence="1">
        <text>All bonds known to be hydrolyzed by this endopeptidase have arginine in P1 and an acidic residue in P4. P6 is often occupied by an acidic residue or by a hydroxy-amino-acid residue, the phosphorylation of which enhances cleavage.</text>
        <dbReference type="EC" id="3.4.22.49"/>
    </reaction>
</comment>
<dbReference type="GO" id="GO:0005737">
    <property type="term" value="C:cytoplasm"/>
    <property type="evidence" value="ECO:0007669"/>
    <property type="project" value="TreeGrafter"/>
</dbReference>
<keyword evidence="4" id="KW-0159">Chromosome partition</keyword>
<accession>A0A2U1NY99</accession>
<proteinExistence type="predicted"/>
<name>A0A2U1NY99_ARTAN</name>
<dbReference type="PROSITE" id="PS51700">
    <property type="entry name" value="SEPARIN"/>
    <property type="match status" value="1"/>
</dbReference>
<feature type="domain" description="Peptidase C50" evidence="5">
    <location>
        <begin position="40"/>
        <end position="130"/>
    </location>
</feature>
<comment type="caution">
    <text evidence="6">The sequence shown here is derived from an EMBL/GenBank/DDBJ whole genome shotgun (WGS) entry which is preliminary data.</text>
</comment>
<dbReference type="GO" id="GO:0005634">
    <property type="term" value="C:nucleus"/>
    <property type="evidence" value="ECO:0007669"/>
    <property type="project" value="InterPro"/>
</dbReference>
<dbReference type="InterPro" id="IPR030397">
    <property type="entry name" value="SEPARIN_core_dom"/>
</dbReference>
<dbReference type="EMBL" id="PKPP01001985">
    <property type="protein sequence ID" value="PWA78464.1"/>
    <property type="molecule type" value="Genomic_DNA"/>
</dbReference>
<evidence type="ECO:0000256" key="3">
    <source>
        <dbReference type="ARBA" id="ARBA00022801"/>
    </source>
</evidence>
<evidence type="ECO:0000256" key="1">
    <source>
        <dbReference type="ARBA" id="ARBA00000451"/>
    </source>
</evidence>
<dbReference type="STRING" id="35608.A0A2U1NY99"/>
<evidence type="ECO:0000256" key="4">
    <source>
        <dbReference type="ARBA" id="ARBA00022829"/>
    </source>
</evidence>
<dbReference type="PANTHER" id="PTHR12792:SF0">
    <property type="entry name" value="SEPARIN"/>
    <property type="match status" value="1"/>
</dbReference>
<dbReference type="GO" id="GO:0006508">
    <property type="term" value="P:proteolysis"/>
    <property type="evidence" value="ECO:0007669"/>
    <property type="project" value="InterPro"/>
</dbReference>
<keyword evidence="3" id="KW-0378">Hydrolase</keyword>
<evidence type="ECO:0000313" key="6">
    <source>
        <dbReference type="EMBL" id="PWA78464.1"/>
    </source>
</evidence>
<dbReference type="AlphaFoldDB" id="A0A2U1NY99"/>
<keyword evidence="7" id="KW-1185">Reference proteome</keyword>
<dbReference type="EC" id="3.4.22.49" evidence="2"/>
<dbReference type="Proteomes" id="UP000245207">
    <property type="component" value="Unassembled WGS sequence"/>
</dbReference>
<dbReference type="PANTHER" id="PTHR12792">
    <property type="entry name" value="EXTRA SPINDLE POLES 1-RELATED"/>
    <property type="match status" value="1"/>
</dbReference>
<gene>
    <name evidence="6" type="ORF">CTI12_AA214620</name>
</gene>
<dbReference type="GO" id="GO:0051307">
    <property type="term" value="P:meiotic chromosome separation"/>
    <property type="evidence" value="ECO:0007669"/>
    <property type="project" value="TreeGrafter"/>
</dbReference>
<sequence length="213" mass="23693">MLRHQEVYRMPSIARIFYSLNVCCLVEKKVVENPADLGNLLDFYYLVNPNADLIIQIQTTILMDTSKKSVSRQGKLRESPSGNELSEAIANHDLFIYIGHGNYKFGELNRCPTTILMGCASGLLALNGPYLPHGAPLYNLLAGSPIVIAHLWSIRSLETLIFSKALFDAWIKERSCDSECNISSLACEDVTHIGSLIRLGREANNFKYIDGGL</sequence>
<protein>
    <recommendedName>
        <fullName evidence="2">separase</fullName>
        <ecNumber evidence="2">3.4.22.49</ecNumber>
    </recommendedName>
</protein>
<dbReference type="InterPro" id="IPR005314">
    <property type="entry name" value="Peptidase_C50"/>
</dbReference>
<dbReference type="GO" id="GO:0072686">
    <property type="term" value="C:mitotic spindle"/>
    <property type="evidence" value="ECO:0007669"/>
    <property type="project" value="TreeGrafter"/>
</dbReference>
<evidence type="ECO:0000256" key="2">
    <source>
        <dbReference type="ARBA" id="ARBA00012489"/>
    </source>
</evidence>
<dbReference type="GO" id="GO:0004197">
    <property type="term" value="F:cysteine-type endopeptidase activity"/>
    <property type="evidence" value="ECO:0007669"/>
    <property type="project" value="InterPro"/>
</dbReference>
<evidence type="ECO:0000313" key="7">
    <source>
        <dbReference type="Proteomes" id="UP000245207"/>
    </source>
</evidence>
<dbReference type="Pfam" id="PF03568">
    <property type="entry name" value="Separin_C"/>
    <property type="match status" value="1"/>
</dbReference>
<reference evidence="6 7" key="1">
    <citation type="journal article" date="2018" name="Mol. Plant">
        <title>The genome of Artemisia annua provides insight into the evolution of Asteraceae family and artemisinin biosynthesis.</title>
        <authorList>
            <person name="Shen Q."/>
            <person name="Zhang L."/>
            <person name="Liao Z."/>
            <person name="Wang S."/>
            <person name="Yan T."/>
            <person name="Shi P."/>
            <person name="Liu M."/>
            <person name="Fu X."/>
            <person name="Pan Q."/>
            <person name="Wang Y."/>
            <person name="Lv Z."/>
            <person name="Lu X."/>
            <person name="Zhang F."/>
            <person name="Jiang W."/>
            <person name="Ma Y."/>
            <person name="Chen M."/>
            <person name="Hao X."/>
            <person name="Li L."/>
            <person name="Tang Y."/>
            <person name="Lv G."/>
            <person name="Zhou Y."/>
            <person name="Sun X."/>
            <person name="Brodelius P.E."/>
            <person name="Rose J.K.C."/>
            <person name="Tang K."/>
        </authorList>
    </citation>
    <scope>NUCLEOTIDE SEQUENCE [LARGE SCALE GENOMIC DNA]</scope>
    <source>
        <strain evidence="7">cv. Huhao1</strain>
        <tissue evidence="6">Leaf</tissue>
    </source>
</reference>
<organism evidence="6 7">
    <name type="scientific">Artemisia annua</name>
    <name type="common">Sweet wormwood</name>
    <dbReference type="NCBI Taxonomy" id="35608"/>
    <lineage>
        <taxon>Eukaryota</taxon>
        <taxon>Viridiplantae</taxon>
        <taxon>Streptophyta</taxon>
        <taxon>Embryophyta</taxon>
        <taxon>Tracheophyta</taxon>
        <taxon>Spermatophyta</taxon>
        <taxon>Magnoliopsida</taxon>
        <taxon>eudicotyledons</taxon>
        <taxon>Gunneridae</taxon>
        <taxon>Pentapetalae</taxon>
        <taxon>asterids</taxon>
        <taxon>campanulids</taxon>
        <taxon>Asterales</taxon>
        <taxon>Asteraceae</taxon>
        <taxon>Asteroideae</taxon>
        <taxon>Anthemideae</taxon>
        <taxon>Artemisiinae</taxon>
        <taxon>Artemisia</taxon>
    </lineage>
</organism>
<dbReference type="OrthoDB" id="10255632at2759"/>